<feature type="transmembrane region" description="Helical" evidence="1">
    <location>
        <begin position="6"/>
        <end position="26"/>
    </location>
</feature>
<protein>
    <recommendedName>
        <fullName evidence="4">DUF3397 domain-containing protein</fullName>
    </recommendedName>
</protein>
<evidence type="ECO:0000313" key="3">
    <source>
        <dbReference type="Proteomes" id="UP000182508"/>
    </source>
</evidence>
<dbReference type="Proteomes" id="UP000182508">
    <property type="component" value="Unassembled WGS sequence"/>
</dbReference>
<feature type="transmembrane region" description="Helical" evidence="1">
    <location>
        <begin position="62"/>
        <end position="81"/>
    </location>
</feature>
<dbReference type="AlphaFoldDB" id="A0A1G6CTM2"/>
<reference evidence="2 3" key="1">
    <citation type="submission" date="2016-10" db="EMBL/GenBank/DDBJ databases">
        <authorList>
            <person name="de Groot N.N."/>
        </authorList>
    </citation>
    <scope>NUCLEOTIDE SEQUENCE [LARGE SCALE GENOMIC DNA]</scope>
    <source>
        <strain evidence="2 3">A-4</strain>
    </source>
</reference>
<gene>
    <name evidence="2" type="ORF">SAMN02910293_01789</name>
</gene>
<keyword evidence="3" id="KW-1185">Reference proteome</keyword>
<dbReference type="Pfam" id="PF11877">
    <property type="entry name" value="DUF3397"/>
    <property type="match status" value="1"/>
</dbReference>
<dbReference type="STRING" id="439219.SAMN02910293_01789"/>
<dbReference type="EMBL" id="FMXP01000026">
    <property type="protein sequence ID" value="SDB36249.1"/>
    <property type="molecule type" value="Genomic_DNA"/>
</dbReference>
<keyword evidence="1" id="KW-1133">Transmembrane helix</keyword>
<proteinExistence type="predicted"/>
<sequence>MEMYKFIAAAFVVLTPVFAYILINTFKLWRFGWKFPDLALPLFAIEIVIVSGKFFTHNFLPYYLIAMSTLSIVITSFLLRKNSHFSYKRFGKLFWRSGFILTFVFYLILLALVMVA</sequence>
<evidence type="ECO:0000256" key="1">
    <source>
        <dbReference type="SAM" id="Phobius"/>
    </source>
</evidence>
<accession>A0A1G6CTM2</accession>
<organism evidence="2 3">
    <name type="scientific">Streptococcus henryi</name>
    <dbReference type="NCBI Taxonomy" id="439219"/>
    <lineage>
        <taxon>Bacteria</taxon>
        <taxon>Bacillati</taxon>
        <taxon>Bacillota</taxon>
        <taxon>Bacilli</taxon>
        <taxon>Lactobacillales</taxon>
        <taxon>Streptococcaceae</taxon>
        <taxon>Streptococcus</taxon>
    </lineage>
</organism>
<evidence type="ECO:0000313" key="2">
    <source>
        <dbReference type="EMBL" id="SDB36249.1"/>
    </source>
</evidence>
<name>A0A1G6CTM2_9STRE</name>
<evidence type="ECO:0008006" key="4">
    <source>
        <dbReference type="Google" id="ProtNLM"/>
    </source>
</evidence>
<keyword evidence="1" id="KW-0472">Membrane</keyword>
<dbReference type="InterPro" id="IPR024515">
    <property type="entry name" value="DUF3397"/>
</dbReference>
<keyword evidence="1" id="KW-0812">Transmembrane</keyword>
<dbReference type="eggNOG" id="ENOG5033HF9">
    <property type="taxonomic scope" value="Bacteria"/>
</dbReference>
<feature type="transmembrane region" description="Helical" evidence="1">
    <location>
        <begin position="93"/>
        <end position="115"/>
    </location>
</feature>